<accession>A0A6A6WJ82</accession>
<feature type="compositionally biased region" description="Polar residues" evidence="8">
    <location>
        <begin position="1927"/>
        <end position="1937"/>
    </location>
</feature>
<dbReference type="Pfam" id="PF23554">
    <property type="entry name" value="TPR_DOCK"/>
    <property type="match status" value="1"/>
</dbReference>
<dbReference type="RefSeq" id="XP_033604651.1">
    <property type="nucleotide sequence ID" value="XM_033748784.1"/>
</dbReference>
<feature type="domain" description="SH3" evidence="9">
    <location>
        <begin position="8"/>
        <end position="89"/>
    </location>
</feature>
<name>A0A6A6WJ82_9PEZI</name>
<dbReference type="InterPro" id="IPR056372">
    <property type="entry name" value="TPR_DOCK"/>
</dbReference>
<proteinExistence type="inferred from homology"/>
<evidence type="ECO:0000256" key="7">
    <source>
        <dbReference type="PROSITE-ProRule" id="PRU00983"/>
    </source>
</evidence>
<feature type="domain" description="C2 DOCK-type" evidence="10">
    <location>
        <begin position="622"/>
        <end position="799"/>
    </location>
</feature>
<dbReference type="InterPro" id="IPR046769">
    <property type="entry name" value="DOCKER_Lobe_A"/>
</dbReference>
<feature type="compositionally biased region" description="Polar residues" evidence="8">
    <location>
        <begin position="119"/>
        <end position="128"/>
    </location>
</feature>
<keyword evidence="3" id="KW-0963">Cytoplasm</keyword>
<reference evidence="12" key="1">
    <citation type="journal article" date="2020" name="Stud. Mycol.">
        <title>101 Dothideomycetes genomes: a test case for predicting lifestyles and emergence of pathogens.</title>
        <authorList>
            <person name="Haridas S."/>
            <person name="Albert R."/>
            <person name="Binder M."/>
            <person name="Bloem J."/>
            <person name="Labutti K."/>
            <person name="Salamov A."/>
            <person name="Andreopoulos B."/>
            <person name="Baker S."/>
            <person name="Barry K."/>
            <person name="Bills G."/>
            <person name="Bluhm B."/>
            <person name="Cannon C."/>
            <person name="Castanera R."/>
            <person name="Culley D."/>
            <person name="Daum C."/>
            <person name="Ezra D."/>
            <person name="Gonzalez J."/>
            <person name="Henrissat B."/>
            <person name="Kuo A."/>
            <person name="Liang C."/>
            <person name="Lipzen A."/>
            <person name="Lutzoni F."/>
            <person name="Magnuson J."/>
            <person name="Mondo S."/>
            <person name="Nolan M."/>
            <person name="Ohm R."/>
            <person name="Pangilinan J."/>
            <person name="Park H.-J."/>
            <person name="Ramirez L."/>
            <person name="Alfaro M."/>
            <person name="Sun H."/>
            <person name="Tritt A."/>
            <person name="Yoshinaga Y."/>
            <person name="Zwiers L.-H."/>
            <person name="Turgeon B."/>
            <person name="Goodwin S."/>
            <person name="Spatafora J."/>
            <person name="Crous P."/>
            <person name="Grigoriev I."/>
        </authorList>
    </citation>
    <scope>NUCLEOTIDE SEQUENCE</scope>
    <source>
        <strain evidence="12">CBS 121739</strain>
    </source>
</reference>
<keyword evidence="4" id="KW-0597">Phosphoprotein</keyword>
<dbReference type="Pfam" id="PF06920">
    <property type="entry name" value="DHR-2_Lobe_A"/>
    <property type="match status" value="1"/>
</dbReference>
<evidence type="ECO:0000259" key="9">
    <source>
        <dbReference type="PROSITE" id="PS50002"/>
    </source>
</evidence>
<sequence>MPGWRPLPRIAFAICTYPFQPTSTADLPLEIGDELYIIELGGEDGSWYRGYLVAPPSLLAGLTTVKGQTLEARVFSGIFPKCCVEVREVLGDKRLTSRISQYHDPPATGALRFEHNTARADQSANGTCTPDEGHLEGTETRSRTSPHGSARQSTGMRLGSQTWTNNPDQMQQALIPLPPASPRPRDSSFQRPLAPVPMLKIGDENPTSIQEPLVDEIASCLREWHSTKLHELLLSRTYTELDKTSALVDRLDTARRQLLHKVLTQQELRDLRERTVWDLVRGNKLLSGDVIVRSPHERGRMLTAEDSAIEVTQLQSIMSLLEEQPTQPVDEHTLHHLFVHVKSAKINISDYSTQLNVYLCVKTPGSAPRPISEVYSIDLIVRDGTMVSSPTERLRALFADLTPVDFGEGAGAGSSLYLVVKVLEHEPFRDTATRNGSLSGPRESISSLHERPSQAGSFSAKGGRRSMMFGARKREQDSITSPEHQRTASHSRTSGDTRPGSRMNGTPSGKSAKRTVAVGVCRVDDIMKSKTEMDWDLSLWSSAGEFDEVAESDYQQSEIIPELFPNSSGRYKRLHAVNSLQIALNPFENPDAEALIEKTPTLMHNMNWTPKIGWSGAPRKARSDIYLTVSEPFLSRNSFLSHPKHGTVPLAQQTSLANLQLTIEVRRATGERIDNCIFPSSNSSGHTAWRTTAVEKGDKWNLTVRLAIKPEDVPGCHLVMSIADAPHFPFALCWMPLWQQDAFIRDGDHSLALYKYDEFTSGMISGRGAYLGLPWNSKQRKDESVTGAMASVKLSTFLCSTKYSQDPSLIGLLKWKEQSASDLAELLKRFAFVPEIEIVKLLPDVFDALFEIVVDYAGNDEYEDLVFNALVVMLSIVHDRRFNLGPLVDDYAEKRFNYPFATSCLLRSFTRLVDNPTNTDISRKLRATLKVGGHIFKFIMNARKQQKAKEAGIGITSREPTFTKDLQKILKSLGVLMTNSAPILVGTKTLVVQYFHTWIPEFYPTMTHHEVLQIVTDFTEKCADVQGKLILYKLVMVYNFLQSDVLKHEDIRPTLLQYTSKWLEPYWGFTNPVTDQWKEQVRLCSSIVASHVEELDSEVPEYMHKLVDSFMAIQKIPRFEKSSLSLLFPSSYPFPLRPTNAKFELEETLVEISAVLAALSSRPTIVSQDWPQTRVGDFLISCLQVHMAIMNGEAFPMSWMSTHIYHHKSTMRTLEKIAHILIESFLPEPDDADQFSTELWRSFFDTLLQLVGSNALALEAFPEQKRRAVWKIAGDVRELGANLLRRSWTAIGWETSPEDRREYNLARMGGYQVQYVPGLIPPIVELCLSVHEGLRRVAIDILHTMIISEWCLSQDLALIQAEMIDCLDRLFKSKPMTESMLQKTFIGELIDLFESLADSPDDDELFVAIKGIISTIDELLDLLVAVHSTDATGEVFHIMDTLHLMEFLKDMQKEDIYVAYVHQLARLQAEAGNYTEAGLALRLHADLYQWDPTVTIEACSAPDFPLQTAFERKEAIYFQMIKYYEDGQSWDNALGTYIELAYQYEHNMFDFAKLARSQRAMATIYEAISKGERPNARYFRVVYKGLGWPIGLRDKDYIFEGSSTDRLVSFTDRMQSQHPSAQILPIGSEQEDVEGQYLQVYAVTPQKDLVHPIYQRAKVSQPIRDYFLLSRPKNFTTASRRLGGESVREQIAEKTVYTTAETFPTILRRSEIVTTDIITLPPFETALERTTRKTSELYALEKRVTNGEDAAFTLLAESITSSIDTSTDASVALYRELLPQSHELVNDEGEERAFGVLENALRVALIDHALVIKRCLGVFSRGAYQATRAELTQRFEITFAPELEQLAPVAPPVMDINATEVTTSWLTRPIPITQKQTHDRVVTPDHPMLMTNGPSQSNGSPFALSEKRHKRNEKSRLSLTFLKRTSGENQAVTSAIQESEERAPRNSMREPRSPIRSHGASTQPSDSDLSRTLSTTAYSQRSASVDRDGSINHGAETIRSTNTDKSDGKTSRMGSVKKRLSALNLGVGKKLSKTNVRPEGTIRE</sequence>
<comment type="similarity">
    <text evidence="7">Belongs to the DOCK family.</text>
</comment>
<dbReference type="Proteomes" id="UP000799437">
    <property type="component" value="Unassembled WGS sequence"/>
</dbReference>
<feature type="compositionally biased region" description="Basic and acidic residues" evidence="8">
    <location>
        <begin position="1939"/>
        <end position="1953"/>
    </location>
</feature>
<keyword evidence="2 6" id="KW-0728">SH3 domain</keyword>
<dbReference type="InterPro" id="IPR027007">
    <property type="entry name" value="C2_DOCK-type_domain"/>
</dbReference>
<evidence type="ECO:0000256" key="5">
    <source>
        <dbReference type="ARBA" id="ARBA00022658"/>
    </source>
</evidence>
<dbReference type="Gene3D" id="2.30.30.40">
    <property type="entry name" value="SH3 Domains"/>
    <property type="match status" value="1"/>
</dbReference>
<dbReference type="InterPro" id="IPR001452">
    <property type="entry name" value="SH3_domain"/>
</dbReference>
<dbReference type="InterPro" id="IPR016024">
    <property type="entry name" value="ARM-type_fold"/>
</dbReference>
<dbReference type="EMBL" id="ML996566">
    <property type="protein sequence ID" value="KAF2762200.1"/>
    <property type="molecule type" value="Genomic_DNA"/>
</dbReference>
<feature type="compositionally biased region" description="Low complexity" evidence="8">
    <location>
        <begin position="1965"/>
        <end position="1976"/>
    </location>
</feature>
<evidence type="ECO:0000256" key="2">
    <source>
        <dbReference type="ARBA" id="ARBA00022443"/>
    </source>
</evidence>
<dbReference type="PANTHER" id="PTHR45653">
    <property type="entry name" value="DEDICATOR OF CYTOKINESIS"/>
    <property type="match status" value="1"/>
</dbReference>
<keyword evidence="5" id="KW-0344">Guanine-nucleotide releasing factor</keyword>
<feature type="compositionally biased region" description="Polar residues" evidence="8">
    <location>
        <begin position="143"/>
        <end position="166"/>
    </location>
</feature>
<feature type="domain" description="DOCKER" evidence="11">
    <location>
        <begin position="1448"/>
        <end position="1855"/>
    </location>
</feature>
<dbReference type="InterPro" id="IPR042455">
    <property type="entry name" value="DOCK_N_sub1"/>
</dbReference>
<dbReference type="SUPFAM" id="SSF48371">
    <property type="entry name" value="ARM repeat"/>
    <property type="match status" value="1"/>
</dbReference>
<evidence type="ECO:0000256" key="6">
    <source>
        <dbReference type="PROSITE-ProRule" id="PRU00192"/>
    </source>
</evidence>
<dbReference type="SUPFAM" id="SSF50044">
    <property type="entry name" value="SH3-domain"/>
    <property type="match status" value="1"/>
</dbReference>
<evidence type="ECO:0000313" key="13">
    <source>
        <dbReference type="Proteomes" id="UP000799437"/>
    </source>
</evidence>
<evidence type="ECO:0000256" key="1">
    <source>
        <dbReference type="ARBA" id="ARBA00004496"/>
    </source>
</evidence>
<feature type="region of interest" description="Disordered" evidence="8">
    <location>
        <begin position="431"/>
        <end position="514"/>
    </location>
</feature>
<evidence type="ECO:0000256" key="8">
    <source>
        <dbReference type="SAM" id="MobiDB-lite"/>
    </source>
</evidence>
<feature type="compositionally biased region" description="Basic and acidic residues" evidence="8">
    <location>
        <begin position="131"/>
        <end position="142"/>
    </location>
</feature>
<dbReference type="OrthoDB" id="18896at2759"/>
<keyword evidence="13" id="KW-1185">Reference proteome</keyword>
<dbReference type="InterPro" id="IPR026791">
    <property type="entry name" value="DOCK"/>
</dbReference>
<evidence type="ECO:0000256" key="3">
    <source>
        <dbReference type="ARBA" id="ARBA00022490"/>
    </source>
</evidence>
<feature type="compositionally biased region" description="Polar residues" evidence="8">
    <location>
        <begin position="478"/>
        <end position="496"/>
    </location>
</feature>
<evidence type="ECO:0008006" key="14">
    <source>
        <dbReference type="Google" id="ProtNLM"/>
    </source>
</evidence>
<dbReference type="InterPro" id="IPR043161">
    <property type="entry name" value="DOCK_C_lobe_A"/>
</dbReference>
<dbReference type="Pfam" id="PF14429">
    <property type="entry name" value="DOCK-C2"/>
    <property type="match status" value="1"/>
</dbReference>
<dbReference type="CDD" id="cd08679">
    <property type="entry name" value="C2_DOCK180_related"/>
    <property type="match status" value="1"/>
</dbReference>
<dbReference type="Gene3D" id="1.25.40.410">
    <property type="match status" value="1"/>
</dbReference>
<dbReference type="CDD" id="cd11684">
    <property type="entry name" value="DHR2_DOCK"/>
    <property type="match status" value="1"/>
</dbReference>
<evidence type="ECO:0000256" key="4">
    <source>
        <dbReference type="ARBA" id="ARBA00022553"/>
    </source>
</evidence>
<dbReference type="GO" id="GO:0005085">
    <property type="term" value="F:guanyl-nucleotide exchange factor activity"/>
    <property type="evidence" value="ECO:0007669"/>
    <property type="project" value="UniProtKB-KW"/>
</dbReference>
<dbReference type="InterPro" id="IPR036028">
    <property type="entry name" value="SH3-like_dom_sf"/>
</dbReference>
<dbReference type="GeneID" id="54489838"/>
<dbReference type="Gene3D" id="1.20.1270.350">
    <property type="entry name" value="Dedicator of cytokinesis N-terminal subdomain"/>
    <property type="match status" value="1"/>
</dbReference>
<feature type="region of interest" description="Disordered" evidence="8">
    <location>
        <begin position="119"/>
        <end position="166"/>
    </location>
</feature>
<evidence type="ECO:0000259" key="11">
    <source>
        <dbReference type="PROSITE" id="PS51651"/>
    </source>
</evidence>
<dbReference type="PROSITE" id="PS51650">
    <property type="entry name" value="C2_DOCK"/>
    <property type="match status" value="1"/>
</dbReference>
<protein>
    <recommendedName>
        <fullName evidence="14">SH3 and Ded_cyto domain protein</fullName>
    </recommendedName>
</protein>
<dbReference type="SMART" id="SM00326">
    <property type="entry name" value="SH3"/>
    <property type="match status" value="1"/>
</dbReference>
<comment type="subcellular location">
    <subcellularLocation>
        <location evidence="1">Cytoplasm</location>
    </subcellularLocation>
</comment>
<gene>
    <name evidence="12" type="ORF">EJ05DRAFT_522474</name>
</gene>
<feature type="region of interest" description="Disordered" evidence="8">
    <location>
        <begin position="1876"/>
        <end position="2044"/>
    </location>
</feature>
<dbReference type="Gene3D" id="2.60.40.150">
    <property type="entry name" value="C2 domain"/>
    <property type="match status" value="1"/>
</dbReference>
<dbReference type="PROSITE" id="PS51651">
    <property type="entry name" value="DOCKER"/>
    <property type="match status" value="1"/>
</dbReference>
<dbReference type="PROSITE" id="PS50002">
    <property type="entry name" value="SH3"/>
    <property type="match status" value="1"/>
</dbReference>
<evidence type="ECO:0000313" key="12">
    <source>
        <dbReference type="EMBL" id="KAF2762200.1"/>
    </source>
</evidence>
<evidence type="ECO:0000259" key="10">
    <source>
        <dbReference type="PROSITE" id="PS51650"/>
    </source>
</evidence>
<dbReference type="Pfam" id="PF16172">
    <property type="entry name" value="DOCK_N"/>
    <property type="match status" value="1"/>
</dbReference>
<dbReference type="InterPro" id="IPR032376">
    <property type="entry name" value="DOCK_N"/>
</dbReference>
<dbReference type="GO" id="GO:0007264">
    <property type="term" value="P:small GTPase-mediated signal transduction"/>
    <property type="evidence" value="ECO:0007669"/>
    <property type="project" value="InterPro"/>
</dbReference>
<organism evidence="12 13">
    <name type="scientific">Pseudovirgaria hyperparasitica</name>
    <dbReference type="NCBI Taxonomy" id="470096"/>
    <lineage>
        <taxon>Eukaryota</taxon>
        <taxon>Fungi</taxon>
        <taxon>Dikarya</taxon>
        <taxon>Ascomycota</taxon>
        <taxon>Pezizomycotina</taxon>
        <taxon>Dothideomycetes</taxon>
        <taxon>Dothideomycetes incertae sedis</taxon>
        <taxon>Acrospermales</taxon>
        <taxon>Acrospermaceae</taxon>
        <taxon>Pseudovirgaria</taxon>
    </lineage>
</organism>
<dbReference type="InterPro" id="IPR027357">
    <property type="entry name" value="DOCKER_dom"/>
</dbReference>
<dbReference type="InterPro" id="IPR035892">
    <property type="entry name" value="C2_domain_sf"/>
</dbReference>
<dbReference type="GO" id="GO:0005886">
    <property type="term" value="C:plasma membrane"/>
    <property type="evidence" value="ECO:0007669"/>
    <property type="project" value="TreeGrafter"/>
</dbReference>
<dbReference type="GO" id="GO:0005737">
    <property type="term" value="C:cytoplasm"/>
    <property type="evidence" value="ECO:0007669"/>
    <property type="project" value="UniProtKB-SubCell"/>
</dbReference>
<dbReference type="GO" id="GO:0031267">
    <property type="term" value="F:small GTPase binding"/>
    <property type="evidence" value="ECO:0007669"/>
    <property type="project" value="TreeGrafter"/>
</dbReference>
<dbReference type="PANTHER" id="PTHR45653:SF10">
    <property type="entry name" value="MYOBLAST CITY, ISOFORM B"/>
    <property type="match status" value="1"/>
</dbReference>